<evidence type="ECO:0000313" key="10">
    <source>
        <dbReference type="EMBL" id="AOJ02474.1"/>
    </source>
</evidence>
<feature type="transmembrane region" description="Helical" evidence="9">
    <location>
        <begin position="49"/>
        <end position="67"/>
    </location>
</feature>
<dbReference type="GO" id="GO:0022857">
    <property type="term" value="F:transmembrane transporter activity"/>
    <property type="evidence" value="ECO:0007669"/>
    <property type="project" value="InterPro"/>
</dbReference>
<dbReference type="KEGG" id="buu:WS70_12085"/>
<comment type="subcellular location">
    <subcellularLocation>
        <location evidence="1 8">Cell membrane</location>
        <topology evidence="1 8">Multi-pass membrane protein</topology>
    </subcellularLocation>
</comment>
<dbReference type="Pfam" id="PF00893">
    <property type="entry name" value="Multi_Drug_Res"/>
    <property type="match status" value="1"/>
</dbReference>
<comment type="similarity">
    <text evidence="7 8">Belongs to the drug/metabolite transporter (DMT) superfamily. Small multidrug resistance (SMR) (TC 2.A.7.1) family.</text>
</comment>
<keyword evidence="6 9" id="KW-0472">Membrane</keyword>
<evidence type="ECO:0008006" key="12">
    <source>
        <dbReference type="Google" id="ProtNLM"/>
    </source>
</evidence>
<evidence type="ECO:0000256" key="2">
    <source>
        <dbReference type="ARBA" id="ARBA00022448"/>
    </source>
</evidence>
<evidence type="ECO:0000256" key="6">
    <source>
        <dbReference type="ARBA" id="ARBA00023136"/>
    </source>
</evidence>
<dbReference type="PANTHER" id="PTHR30561:SF1">
    <property type="entry name" value="MULTIDRUG TRANSPORTER EMRE"/>
    <property type="match status" value="1"/>
</dbReference>
<evidence type="ECO:0000256" key="3">
    <source>
        <dbReference type="ARBA" id="ARBA00022475"/>
    </source>
</evidence>
<dbReference type="GO" id="GO:1990961">
    <property type="term" value="P:xenobiotic detoxification by transmembrane export across the plasma membrane"/>
    <property type="evidence" value="ECO:0007669"/>
    <property type="project" value="UniProtKB-ARBA"/>
</dbReference>
<name>A0A1B4FFK6_9BURK</name>
<evidence type="ECO:0000313" key="11">
    <source>
        <dbReference type="Proteomes" id="UP000062519"/>
    </source>
</evidence>
<dbReference type="PANTHER" id="PTHR30561">
    <property type="entry name" value="SMR FAMILY PROTON-DEPENDENT DRUG EFFLUX TRANSPORTER SUGE"/>
    <property type="match status" value="1"/>
</dbReference>
<feature type="transmembrane region" description="Helical" evidence="9">
    <location>
        <begin position="74"/>
        <end position="95"/>
    </location>
</feature>
<dbReference type="AlphaFoldDB" id="A0A1B4FFK6"/>
<dbReference type="SUPFAM" id="SSF103481">
    <property type="entry name" value="Multidrug resistance efflux transporter EmrE"/>
    <property type="match status" value="1"/>
</dbReference>
<dbReference type="GO" id="GO:0005886">
    <property type="term" value="C:plasma membrane"/>
    <property type="evidence" value="ECO:0007669"/>
    <property type="project" value="UniProtKB-SubCell"/>
</dbReference>
<evidence type="ECO:0000256" key="7">
    <source>
        <dbReference type="ARBA" id="ARBA00038032"/>
    </source>
</evidence>
<evidence type="ECO:0000256" key="5">
    <source>
        <dbReference type="ARBA" id="ARBA00022989"/>
    </source>
</evidence>
<dbReference type="InterPro" id="IPR037185">
    <property type="entry name" value="EmrE-like"/>
</dbReference>
<feature type="transmembrane region" description="Helical" evidence="9">
    <location>
        <begin position="20"/>
        <end position="37"/>
    </location>
</feature>
<dbReference type="Proteomes" id="UP000062519">
    <property type="component" value="Chromosome 1"/>
</dbReference>
<organism evidence="10 11">
    <name type="scientific">Burkholderia mayonis</name>
    <dbReference type="NCBI Taxonomy" id="1385591"/>
    <lineage>
        <taxon>Bacteria</taxon>
        <taxon>Pseudomonadati</taxon>
        <taxon>Pseudomonadota</taxon>
        <taxon>Betaproteobacteria</taxon>
        <taxon>Burkholderiales</taxon>
        <taxon>Burkholderiaceae</taxon>
        <taxon>Burkholderia</taxon>
        <taxon>pseudomallei group</taxon>
    </lineage>
</organism>
<sequence>MRSIDPRSANICESIIMSPWILLSLSILSEVVGTVFLKCSDGLSRPSYTVAMGVCYVGAIWLMGIVTKQLEIGITYAIWAGAGTAITALVGVIVFDEGTSLAKLSGMAFIVAGVVLLNLSQRAAA</sequence>
<evidence type="ECO:0000256" key="1">
    <source>
        <dbReference type="ARBA" id="ARBA00004651"/>
    </source>
</evidence>
<keyword evidence="11" id="KW-1185">Reference proteome</keyword>
<dbReference type="InterPro" id="IPR045324">
    <property type="entry name" value="Small_multidrug_res"/>
</dbReference>
<reference evidence="10 11" key="1">
    <citation type="submission" date="2015-12" db="EMBL/GenBank/DDBJ databases">
        <title>Diversity of Burkholderia near neighbor genomes.</title>
        <authorList>
            <person name="Sahl J."/>
            <person name="Wagner D."/>
            <person name="Keim P."/>
        </authorList>
    </citation>
    <scope>NUCLEOTIDE SEQUENCE [LARGE SCALE GENOMIC DNA]</scope>
    <source>
        <strain evidence="10 11">BDU6</strain>
    </source>
</reference>
<evidence type="ECO:0000256" key="9">
    <source>
        <dbReference type="SAM" id="Phobius"/>
    </source>
</evidence>
<dbReference type="InterPro" id="IPR000390">
    <property type="entry name" value="Small_drug/metabolite_transptr"/>
</dbReference>
<proteinExistence type="inferred from homology"/>
<evidence type="ECO:0000256" key="8">
    <source>
        <dbReference type="RuleBase" id="RU003942"/>
    </source>
</evidence>
<protein>
    <recommendedName>
        <fullName evidence="12">Ligand-binding protein SH3</fullName>
    </recommendedName>
</protein>
<gene>
    <name evidence="10" type="ORF">WS70_12085</name>
</gene>
<accession>A0A1B4FFK6</accession>
<dbReference type="Gene3D" id="1.10.3730.20">
    <property type="match status" value="1"/>
</dbReference>
<keyword evidence="4 8" id="KW-0812">Transmembrane</keyword>
<feature type="transmembrane region" description="Helical" evidence="9">
    <location>
        <begin position="101"/>
        <end position="119"/>
    </location>
</feature>
<evidence type="ECO:0000256" key="4">
    <source>
        <dbReference type="ARBA" id="ARBA00022692"/>
    </source>
</evidence>
<keyword evidence="5 9" id="KW-1133">Transmembrane helix</keyword>
<keyword evidence="2" id="KW-0813">Transport</keyword>
<dbReference type="EMBL" id="CP013386">
    <property type="protein sequence ID" value="AOJ02474.1"/>
    <property type="molecule type" value="Genomic_DNA"/>
</dbReference>
<keyword evidence="3" id="KW-1003">Cell membrane</keyword>
<dbReference type="FunFam" id="1.10.3730.20:FF:000001">
    <property type="entry name" value="Quaternary ammonium compound resistance transporter SugE"/>
    <property type="match status" value="1"/>
</dbReference>